<keyword evidence="1" id="KW-1133">Transmembrane helix</keyword>
<protein>
    <recommendedName>
        <fullName evidence="4">Transmembrane protein</fullName>
    </recommendedName>
</protein>
<reference evidence="2 3" key="1">
    <citation type="submission" date="2024-08" db="EMBL/GenBank/DDBJ databases">
        <title>Insights into the chromosomal genome structure of Flemingia macrophylla.</title>
        <authorList>
            <person name="Ding Y."/>
            <person name="Zhao Y."/>
            <person name="Bi W."/>
            <person name="Wu M."/>
            <person name="Zhao G."/>
            <person name="Gong Y."/>
            <person name="Li W."/>
            <person name="Zhang P."/>
        </authorList>
    </citation>
    <scope>NUCLEOTIDE SEQUENCE [LARGE SCALE GENOMIC DNA]</scope>
    <source>
        <strain evidence="2">DYQJB</strain>
        <tissue evidence="2">Leaf</tissue>
    </source>
</reference>
<keyword evidence="1" id="KW-0812">Transmembrane</keyword>
<organism evidence="2 3">
    <name type="scientific">Flemingia macrophylla</name>
    <dbReference type="NCBI Taxonomy" id="520843"/>
    <lineage>
        <taxon>Eukaryota</taxon>
        <taxon>Viridiplantae</taxon>
        <taxon>Streptophyta</taxon>
        <taxon>Embryophyta</taxon>
        <taxon>Tracheophyta</taxon>
        <taxon>Spermatophyta</taxon>
        <taxon>Magnoliopsida</taxon>
        <taxon>eudicotyledons</taxon>
        <taxon>Gunneridae</taxon>
        <taxon>Pentapetalae</taxon>
        <taxon>rosids</taxon>
        <taxon>fabids</taxon>
        <taxon>Fabales</taxon>
        <taxon>Fabaceae</taxon>
        <taxon>Papilionoideae</taxon>
        <taxon>50 kb inversion clade</taxon>
        <taxon>NPAAA clade</taxon>
        <taxon>indigoferoid/millettioid clade</taxon>
        <taxon>Phaseoleae</taxon>
        <taxon>Flemingia</taxon>
    </lineage>
</organism>
<sequence>MGDWSGVIIGLLLFVVFSPGLFSQLPGKGRAVDFFNFQTSAISIFVHSLLFFAFMIIFLIAINVQIRLVLFVVLSPGLLFQLPGKGRPVDFCNFQTSGLSIFVHSLLFFGFMAIFLIAINVHIGSGN</sequence>
<feature type="transmembrane region" description="Helical" evidence="1">
    <location>
        <begin position="68"/>
        <end position="84"/>
    </location>
</feature>
<name>A0ABD1L9X6_9FABA</name>
<comment type="caution">
    <text evidence="2">The sequence shown here is derived from an EMBL/GenBank/DDBJ whole genome shotgun (WGS) entry which is preliminary data.</text>
</comment>
<keyword evidence="3" id="KW-1185">Reference proteome</keyword>
<evidence type="ECO:0000313" key="3">
    <source>
        <dbReference type="Proteomes" id="UP001603857"/>
    </source>
</evidence>
<dbReference type="PANTHER" id="PTHR33128:SF49">
    <property type="entry name" value="PROTEIN, PUTATIVE-RELATED"/>
    <property type="match status" value="1"/>
</dbReference>
<dbReference type="AlphaFoldDB" id="A0ABD1L9X6"/>
<dbReference type="Pfam" id="PF11820">
    <property type="entry name" value="DUF3339"/>
    <property type="match status" value="1"/>
</dbReference>
<proteinExistence type="predicted"/>
<feature type="transmembrane region" description="Helical" evidence="1">
    <location>
        <begin position="41"/>
        <end position="61"/>
    </location>
</feature>
<evidence type="ECO:0000256" key="1">
    <source>
        <dbReference type="SAM" id="Phobius"/>
    </source>
</evidence>
<dbReference type="InterPro" id="IPR021775">
    <property type="entry name" value="DUF3339"/>
</dbReference>
<evidence type="ECO:0000313" key="2">
    <source>
        <dbReference type="EMBL" id="KAL2320317.1"/>
    </source>
</evidence>
<keyword evidence="1" id="KW-0472">Membrane</keyword>
<accession>A0ABD1L9X6</accession>
<feature type="transmembrane region" description="Helical" evidence="1">
    <location>
        <begin position="99"/>
        <end position="121"/>
    </location>
</feature>
<dbReference type="PANTHER" id="PTHR33128">
    <property type="entry name" value="OS05G0103400 PROTEIN"/>
    <property type="match status" value="1"/>
</dbReference>
<gene>
    <name evidence="2" type="ORF">Fmac_029286</name>
</gene>
<dbReference type="EMBL" id="JBGMDY010000010">
    <property type="protein sequence ID" value="KAL2320317.1"/>
    <property type="molecule type" value="Genomic_DNA"/>
</dbReference>
<dbReference type="Proteomes" id="UP001603857">
    <property type="component" value="Unassembled WGS sequence"/>
</dbReference>
<evidence type="ECO:0008006" key="4">
    <source>
        <dbReference type="Google" id="ProtNLM"/>
    </source>
</evidence>